<proteinExistence type="predicted"/>
<dbReference type="AlphaFoldDB" id="A0A644XE20"/>
<evidence type="ECO:0008006" key="2">
    <source>
        <dbReference type="Google" id="ProtNLM"/>
    </source>
</evidence>
<accession>A0A644XE20</accession>
<dbReference type="Gene3D" id="2.40.160.130">
    <property type="entry name" value="Capsule assembly protein Wzi"/>
    <property type="match status" value="1"/>
</dbReference>
<organism evidence="1">
    <name type="scientific">bioreactor metagenome</name>
    <dbReference type="NCBI Taxonomy" id="1076179"/>
    <lineage>
        <taxon>unclassified sequences</taxon>
        <taxon>metagenomes</taxon>
        <taxon>ecological metagenomes</taxon>
    </lineage>
</organism>
<gene>
    <name evidence="1" type="ORF">SDC9_58787</name>
</gene>
<dbReference type="InterPro" id="IPR038636">
    <property type="entry name" value="Wzi_sf"/>
</dbReference>
<dbReference type="EMBL" id="VSSQ01001971">
    <property type="protein sequence ID" value="MPM12434.1"/>
    <property type="molecule type" value="Genomic_DNA"/>
</dbReference>
<dbReference type="PROSITE" id="PS51257">
    <property type="entry name" value="PROKAR_LIPOPROTEIN"/>
    <property type="match status" value="1"/>
</dbReference>
<reference evidence="1" key="1">
    <citation type="submission" date="2019-08" db="EMBL/GenBank/DDBJ databases">
        <authorList>
            <person name="Kucharzyk K."/>
            <person name="Murdoch R.W."/>
            <person name="Higgins S."/>
            <person name="Loffler F."/>
        </authorList>
    </citation>
    <scope>NUCLEOTIDE SEQUENCE</scope>
</reference>
<comment type="caution">
    <text evidence="1">The sequence shown here is derived from an EMBL/GenBank/DDBJ whole genome shotgun (WGS) entry which is preliminary data.</text>
</comment>
<name>A0A644XE20_9ZZZZ</name>
<evidence type="ECO:0000313" key="1">
    <source>
        <dbReference type="EMBL" id="MPM12434.1"/>
    </source>
</evidence>
<sequence length="572" mass="64619">MYEKLNGNFPSAWGCSSKVKRMLLFLVLVLACSFLVGASPAKIYPVDSSLYRDMRDLYISQGYSLPSTAGPWSRDELLFLLNKLDQSSFSEIEQKIFDSLNEELTRNEQAFSIRFEANLESYTHTNTTAFITEEDWVYSYLDRKPLVNFPLEVDLGPFYAGGDLALVNSPFNDRDDSHKAVDGISDLFGKYYLTTNLPVQFGSDELYLDANIPYRGFLAAGGSGWHLQVGRDRLSWGPGASGNFMLGSQVQYHNQGRITAYRDSFKYTFVTSFFPHPNEIGAHTNEYSQAHPIKGLKLFMAHRFEWRLLENRLGFALNEGIMYQNASGGIDLRILNPFMIYHNYFIRTNANSLASLEVDYALSKGWNVYGQFAMDELSLGATEWNLPTAKKHPNGLAFMLGLRMAKPVGKGLLSGHLEGVYTDPYLYLRSIHGNKDQTPGDHTDSLNYIIAIRRWFPDKVVYDQDYLGYRYGGDALVLSSSLEYREPGAWYLRGRFFGMAHGEINKNSFWKKGDLDMAPTGSPTFYLMGGVAGGKRQGSWDLYGSLGLLAQIHEYQMQSDLQLVMGASYSLR</sequence>
<protein>
    <recommendedName>
        <fullName evidence="2">Capsule assembly protein Wzi</fullName>
    </recommendedName>
</protein>